<evidence type="ECO:0000256" key="1">
    <source>
        <dbReference type="SAM" id="MobiDB-lite"/>
    </source>
</evidence>
<evidence type="ECO:0000313" key="3">
    <source>
        <dbReference type="Proteomes" id="UP000789831"/>
    </source>
</evidence>
<organism evidence="2 3">
    <name type="scientific">Ambispora gerdemannii</name>
    <dbReference type="NCBI Taxonomy" id="144530"/>
    <lineage>
        <taxon>Eukaryota</taxon>
        <taxon>Fungi</taxon>
        <taxon>Fungi incertae sedis</taxon>
        <taxon>Mucoromycota</taxon>
        <taxon>Glomeromycotina</taxon>
        <taxon>Glomeromycetes</taxon>
        <taxon>Archaeosporales</taxon>
        <taxon>Ambisporaceae</taxon>
        <taxon>Ambispora</taxon>
    </lineage>
</organism>
<sequence length="134" mass="15039">MINNVTTRLGETERILENYHNNFGIIATEIEEINRSIATLQSEINQRHALIQSMNRRGSDQPSEASSSSVHSSSPNSSTERNLTFDEMSYGVAMRIRELGGNIKQATIKIFNNNSTRCSSSTLNDIGKWLDDME</sequence>
<reference evidence="2" key="1">
    <citation type="submission" date="2021-06" db="EMBL/GenBank/DDBJ databases">
        <authorList>
            <person name="Kallberg Y."/>
            <person name="Tangrot J."/>
            <person name="Rosling A."/>
        </authorList>
    </citation>
    <scope>NUCLEOTIDE SEQUENCE</scope>
    <source>
        <strain evidence="2">MT106</strain>
    </source>
</reference>
<feature type="region of interest" description="Disordered" evidence="1">
    <location>
        <begin position="50"/>
        <end position="84"/>
    </location>
</feature>
<keyword evidence="3" id="KW-1185">Reference proteome</keyword>
<name>A0A9N9CZN5_9GLOM</name>
<proteinExistence type="predicted"/>
<feature type="compositionally biased region" description="Polar residues" evidence="1">
    <location>
        <begin position="52"/>
        <end position="62"/>
    </location>
</feature>
<evidence type="ECO:0000313" key="2">
    <source>
        <dbReference type="EMBL" id="CAG8618108.1"/>
    </source>
</evidence>
<gene>
    <name evidence="2" type="ORF">AGERDE_LOCUS9929</name>
</gene>
<dbReference type="OrthoDB" id="2411742at2759"/>
<dbReference type="Proteomes" id="UP000789831">
    <property type="component" value="Unassembled WGS sequence"/>
</dbReference>
<dbReference type="EMBL" id="CAJVPL010002720">
    <property type="protein sequence ID" value="CAG8618108.1"/>
    <property type="molecule type" value="Genomic_DNA"/>
</dbReference>
<feature type="compositionally biased region" description="Low complexity" evidence="1">
    <location>
        <begin position="63"/>
        <end position="78"/>
    </location>
</feature>
<protein>
    <submittedName>
        <fullName evidence="2">8699_t:CDS:1</fullName>
    </submittedName>
</protein>
<comment type="caution">
    <text evidence="2">The sequence shown here is derived from an EMBL/GenBank/DDBJ whole genome shotgun (WGS) entry which is preliminary data.</text>
</comment>
<accession>A0A9N9CZN5</accession>
<dbReference type="AlphaFoldDB" id="A0A9N9CZN5"/>